<dbReference type="SUPFAM" id="SSF53098">
    <property type="entry name" value="Ribonuclease H-like"/>
    <property type="match status" value="1"/>
</dbReference>
<keyword evidence="12 14" id="KW-0378">Hydrolase</keyword>
<dbReference type="HAMAP" id="MF_00052_B">
    <property type="entry name" value="RNase_HII_B"/>
    <property type="match status" value="1"/>
</dbReference>
<evidence type="ECO:0000256" key="8">
    <source>
        <dbReference type="ARBA" id="ARBA00022490"/>
    </source>
</evidence>
<comment type="similarity">
    <text evidence="5 14 16">Belongs to the RNase HII family.</text>
</comment>
<evidence type="ECO:0000256" key="7">
    <source>
        <dbReference type="ARBA" id="ARBA00019179"/>
    </source>
</evidence>
<keyword evidence="9 14" id="KW-0540">Nuclease</keyword>
<keyword evidence="13 14" id="KW-0464">Manganese</keyword>
<keyword evidence="8 14" id="KW-0963">Cytoplasm</keyword>
<dbReference type="Pfam" id="PF01351">
    <property type="entry name" value="RNase_HII"/>
    <property type="match status" value="1"/>
</dbReference>
<dbReference type="Proteomes" id="UP001172142">
    <property type="component" value="Unassembled WGS sequence"/>
</dbReference>
<dbReference type="InterPro" id="IPR024567">
    <property type="entry name" value="RNase_HII/HIII_dom"/>
</dbReference>
<accession>A0ABT8N8J5</accession>
<evidence type="ECO:0000313" key="19">
    <source>
        <dbReference type="Proteomes" id="UP001172142"/>
    </source>
</evidence>
<keyword evidence="11 14" id="KW-0255">Endonuclease</keyword>
<keyword evidence="19" id="KW-1185">Reference proteome</keyword>
<evidence type="ECO:0000313" key="18">
    <source>
        <dbReference type="EMBL" id="MDN7244203.1"/>
    </source>
</evidence>
<dbReference type="NCBIfam" id="NF000595">
    <property type="entry name" value="PRK00015.1-3"/>
    <property type="match status" value="1"/>
</dbReference>
<evidence type="ECO:0000256" key="13">
    <source>
        <dbReference type="ARBA" id="ARBA00023211"/>
    </source>
</evidence>
<evidence type="ECO:0000256" key="15">
    <source>
        <dbReference type="PROSITE-ProRule" id="PRU01319"/>
    </source>
</evidence>
<comment type="subcellular location">
    <subcellularLocation>
        <location evidence="4 14">Cytoplasm</location>
    </subcellularLocation>
</comment>
<dbReference type="CDD" id="cd07182">
    <property type="entry name" value="RNase_HII_bacteria_HII_like"/>
    <property type="match status" value="1"/>
</dbReference>
<comment type="caution">
    <text evidence="18">The sequence shown here is derived from an EMBL/GenBank/DDBJ whole genome shotgun (WGS) entry which is preliminary data.</text>
</comment>
<dbReference type="EMBL" id="JAUJWU010000001">
    <property type="protein sequence ID" value="MDN7244203.1"/>
    <property type="molecule type" value="Genomic_DNA"/>
</dbReference>
<evidence type="ECO:0000256" key="11">
    <source>
        <dbReference type="ARBA" id="ARBA00022759"/>
    </source>
</evidence>
<evidence type="ECO:0000259" key="17">
    <source>
        <dbReference type="PROSITE" id="PS51975"/>
    </source>
</evidence>
<dbReference type="PANTHER" id="PTHR10954:SF18">
    <property type="entry name" value="RIBONUCLEASE HII"/>
    <property type="match status" value="1"/>
</dbReference>
<sequence>MKTIGEVKERLAEAVEWEPWMDELQQDSRKNVQAALSGWQRKKSRREKLVFAHSQKKDFDETFKKNKGDLVCGIDEAGRGPLAGPVVTAAVILPEDCSALLGLDDSKKLPKAKREYFALLIKDMAVSYAVHIQPPEEIDALNIYQATKMSMTKAALQLNPKPDIVLADAMKLDVGRQSESIIKGDAKSLSIAAASILAKTSRDAIMEAYAAEYPVYGFDRHAGYGTKEHVAALQKFGPCPIHRKTFEPVKSLLQEKLF</sequence>
<comment type="function">
    <text evidence="3 14 16">Endonuclease that specifically degrades the RNA of RNA-DNA hybrids.</text>
</comment>
<dbReference type="GO" id="GO:0004523">
    <property type="term" value="F:RNA-DNA hybrid ribonuclease activity"/>
    <property type="evidence" value="ECO:0007669"/>
    <property type="project" value="UniProtKB-EC"/>
</dbReference>
<evidence type="ECO:0000256" key="5">
    <source>
        <dbReference type="ARBA" id="ARBA00007383"/>
    </source>
</evidence>
<evidence type="ECO:0000256" key="6">
    <source>
        <dbReference type="ARBA" id="ARBA00012180"/>
    </source>
</evidence>
<evidence type="ECO:0000256" key="10">
    <source>
        <dbReference type="ARBA" id="ARBA00022723"/>
    </source>
</evidence>
<comment type="cofactor">
    <cofactor evidence="14 15">
        <name>Mn(2+)</name>
        <dbReference type="ChEBI" id="CHEBI:29035"/>
    </cofactor>
    <cofactor evidence="14 15">
        <name>Mg(2+)</name>
        <dbReference type="ChEBI" id="CHEBI:18420"/>
    </cofactor>
    <text evidence="14 15">Manganese or magnesium. Binds 1 divalent metal ion per monomer in the absence of substrate. May bind a second metal ion after substrate binding.</text>
</comment>
<dbReference type="InterPro" id="IPR036397">
    <property type="entry name" value="RNaseH_sf"/>
</dbReference>
<keyword evidence="10 14" id="KW-0479">Metal-binding</keyword>
<dbReference type="EC" id="3.1.26.4" evidence="6 14"/>
<feature type="binding site" evidence="14 15">
    <location>
        <position position="75"/>
    </location>
    <ligand>
        <name>a divalent metal cation</name>
        <dbReference type="ChEBI" id="CHEBI:60240"/>
    </ligand>
</feature>
<feature type="domain" description="RNase H type-2" evidence="17">
    <location>
        <begin position="69"/>
        <end position="258"/>
    </location>
</feature>
<protein>
    <recommendedName>
        <fullName evidence="7 14">Ribonuclease HII</fullName>
        <shortName evidence="14">RNase HII</shortName>
        <ecNumber evidence="6 14">3.1.26.4</ecNumber>
    </recommendedName>
</protein>
<comment type="catalytic activity">
    <reaction evidence="1 14 15 16">
        <text>Endonucleolytic cleavage to 5'-phosphomonoester.</text>
        <dbReference type="EC" id="3.1.26.4"/>
    </reaction>
</comment>
<evidence type="ECO:0000256" key="14">
    <source>
        <dbReference type="HAMAP-Rule" id="MF_00052"/>
    </source>
</evidence>
<dbReference type="PROSITE" id="PS51975">
    <property type="entry name" value="RNASE_H_2"/>
    <property type="match status" value="1"/>
</dbReference>
<evidence type="ECO:0000256" key="9">
    <source>
        <dbReference type="ARBA" id="ARBA00022722"/>
    </source>
</evidence>
<gene>
    <name evidence="14" type="primary">rnhB</name>
    <name evidence="18" type="ORF">QWY13_01770</name>
</gene>
<evidence type="ECO:0000256" key="16">
    <source>
        <dbReference type="RuleBase" id="RU003515"/>
    </source>
</evidence>
<dbReference type="RefSeq" id="WP_301854686.1">
    <property type="nucleotide sequence ID" value="NZ_JAUJWU010000001.1"/>
</dbReference>
<evidence type="ECO:0000256" key="3">
    <source>
        <dbReference type="ARBA" id="ARBA00004065"/>
    </source>
</evidence>
<evidence type="ECO:0000256" key="1">
    <source>
        <dbReference type="ARBA" id="ARBA00000077"/>
    </source>
</evidence>
<reference evidence="18 19" key="1">
    <citation type="submission" date="2023-07" db="EMBL/GenBank/DDBJ databases">
        <title>Novel species in genus Planococcus.</title>
        <authorList>
            <person name="Ning S."/>
        </authorList>
    </citation>
    <scope>NUCLEOTIDE SEQUENCE [LARGE SCALE GENOMIC DNA]</scope>
    <source>
        <strain evidence="18 19">N017</strain>
    </source>
</reference>
<dbReference type="InterPro" id="IPR001352">
    <property type="entry name" value="RNase_HII/HIII"/>
</dbReference>
<evidence type="ECO:0000256" key="4">
    <source>
        <dbReference type="ARBA" id="ARBA00004496"/>
    </source>
</evidence>
<evidence type="ECO:0000256" key="2">
    <source>
        <dbReference type="ARBA" id="ARBA00001946"/>
    </source>
</evidence>
<dbReference type="InterPro" id="IPR012337">
    <property type="entry name" value="RNaseH-like_sf"/>
</dbReference>
<name>A0ABT8N8J5_9BACL</name>
<feature type="binding site" evidence="14 15">
    <location>
        <position position="168"/>
    </location>
    <ligand>
        <name>a divalent metal cation</name>
        <dbReference type="ChEBI" id="CHEBI:60240"/>
    </ligand>
</feature>
<proteinExistence type="inferred from homology"/>
<dbReference type="NCBIfam" id="NF000594">
    <property type="entry name" value="PRK00015.1-1"/>
    <property type="match status" value="1"/>
</dbReference>
<dbReference type="PANTHER" id="PTHR10954">
    <property type="entry name" value="RIBONUCLEASE H2 SUBUNIT A"/>
    <property type="match status" value="1"/>
</dbReference>
<dbReference type="Gene3D" id="3.30.420.10">
    <property type="entry name" value="Ribonuclease H-like superfamily/Ribonuclease H"/>
    <property type="match status" value="1"/>
</dbReference>
<feature type="binding site" evidence="14 15">
    <location>
        <position position="76"/>
    </location>
    <ligand>
        <name>a divalent metal cation</name>
        <dbReference type="ChEBI" id="CHEBI:60240"/>
    </ligand>
</feature>
<comment type="cofactor">
    <cofactor evidence="2">
        <name>Mg(2+)</name>
        <dbReference type="ChEBI" id="CHEBI:18420"/>
    </cofactor>
</comment>
<evidence type="ECO:0000256" key="12">
    <source>
        <dbReference type="ARBA" id="ARBA00022801"/>
    </source>
</evidence>
<organism evidence="18 19">
    <name type="scientific">Planococcus shenhongbingii</name>
    <dbReference type="NCBI Taxonomy" id="3058398"/>
    <lineage>
        <taxon>Bacteria</taxon>
        <taxon>Bacillati</taxon>
        <taxon>Bacillota</taxon>
        <taxon>Bacilli</taxon>
        <taxon>Bacillales</taxon>
        <taxon>Caryophanaceae</taxon>
        <taxon>Planococcus</taxon>
    </lineage>
</organism>
<dbReference type="InterPro" id="IPR022898">
    <property type="entry name" value="RNase_HII"/>
</dbReference>